<dbReference type="Gramene" id="KQK20745">
    <property type="protein sequence ID" value="KQK20745"/>
    <property type="gene ID" value="BRADI_1g56600v3"/>
</dbReference>
<feature type="compositionally biased region" description="Basic and acidic residues" evidence="5">
    <location>
        <begin position="795"/>
        <end position="810"/>
    </location>
</feature>
<dbReference type="AlphaFoldDB" id="I1H3F5"/>
<dbReference type="InterPro" id="IPR011333">
    <property type="entry name" value="SKP1/BTB/POZ_sf"/>
</dbReference>
<feature type="domain" description="RCC1-like" evidence="6">
    <location>
        <begin position="142"/>
        <end position="374"/>
    </location>
</feature>
<dbReference type="PRINTS" id="PR00633">
    <property type="entry name" value="RCCNDNSATION"/>
</dbReference>
<keyword evidence="3" id="KW-0040">ANK repeat</keyword>
<dbReference type="Gramene" id="KQK20746">
    <property type="protein sequence ID" value="KQK20746"/>
    <property type="gene ID" value="BRADI_1g56600v3"/>
</dbReference>
<dbReference type="Gene3D" id="2.130.10.30">
    <property type="entry name" value="Regulator of chromosome condensation 1/beta-lactamase-inhibitor protein II"/>
    <property type="match status" value="2"/>
</dbReference>
<gene>
    <name evidence="8" type="primary">LOC100828625</name>
    <name evidence="7" type="ORF">BRADI_1g56600v3</name>
</gene>
<dbReference type="eggNOG" id="KOG1426">
    <property type="taxonomic scope" value="Eukaryota"/>
</dbReference>
<name>I1H3F5_BRADI</name>
<feature type="compositionally biased region" description="Polar residues" evidence="5">
    <location>
        <begin position="985"/>
        <end position="997"/>
    </location>
</feature>
<feature type="compositionally biased region" description="Low complexity" evidence="5">
    <location>
        <begin position="864"/>
        <end position="874"/>
    </location>
</feature>
<feature type="compositionally biased region" description="Polar residues" evidence="5">
    <location>
        <begin position="1006"/>
        <end position="1021"/>
    </location>
</feature>
<organism evidence="7">
    <name type="scientific">Brachypodium distachyon</name>
    <name type="common">Purple false brome</name>
    <name type="synonym">Trachynia distachya</name>
    <dbReference type="NCBI Taxonomy" id="15368"/>
    <lineage>
        <taxon>Eukaryota</taxon>
        <taxon>Viridiplantae</taxon>
        <taxon>Streptophyta</taxon>
        <taxon>Embryophyta</taxon>
        <taxon>Tracheophyta</taxon>
        <taxon>Spermatophyta</taxon>
        <taxon>Magnoliopsida</taxon>
        <taxon>Liliopsida</taxon>
        <taxon>Poales</taxon>
        <taxon>Poaceae</taxon>
        <taxon>BOP clade</taxon>
        <taxon>Pooideae</taxon>
        <taxon>Stipodae</taxon>
        <taxon>Brachypodieae</taxon>
        <taxon>Brachypodium</taxon>
    </lineage>
</organism>
<dbReference type="EnsemblPlants" id="KQK20745">
    <property type="protein sequence ID" value="KQK20745"/>
    <property type="gene ID" value="BRADI_1g56600v3"/>
</dbReference>
<feature type="repeat" description="RCC1" evidence="4">
    <location>
        <begin position="152"/>
        <end position="203"/>
    </location>
</feature>
<feature type="region of interest" description="Disordered" evidence="5">
    <location>
        <begin position="767"/>
        <end position="1021"/>
    </location>
</feature>
<dbReference type="RefSeq" id="XP_003557548.1">
    <property type="nucleotide sequence ID" value="XM_003557500.4"/>
</dbReference>
<dbReference type="GeneID" id="100828625"/>
<dbReference type="Gene3D" id="1.25.40.20">
    <property type="entry name" value="Ankyrin repeat-containing domain"/>
    <property type="match status" value="1"/>
</dbReference>
<protein>
    <recommendedName>
        <fullName evidence="6">RCC1-like domain-containing protein</fullName>
    </recommendedName>
</protein>
<feature type="repeat" description="RCC1" evidence="4">
    <location>
        <begin position="313"/>
        <end position="366"/>
    </location>
</feature>
<dbReference type="InterPro" id="IPR058923">
    <property type="entry name" value="RCC1-like_dom"/>
</dbReference>
<dbReference type="InterPro" id="IPR009091">
    <property type="entry name" value="RCC1/BLIP-II"/>
</dbReference>
<accession>I1H3F5</accession>
<proteinExistence type="predicted"/>
<dbReference type="KEGG" id="bdi:100828625"/>
<dbReference type="InterPro" id="IPR036770">
    <property type="entry name" value="Ankyrin_rpt-contain_sf"/>
</dbReference>
<evidence type="ECO:0000313" key="7">
    <source>
        <dbReference type="EMBL" id="KQK20745.1"/>
    </source>
</evidence>
<dbReference type="PANTHER" id="PTHR22872">
    <property type="entry name" value="BTK-BINDING PROTEIN-RELATED"/>
    <property type="match status" value="1"/>
</dbReference>
<feature type="compositionally biased region" description="Basic and acidic residues" evidence="5">
    <location>
        <begin position="770"/>
        <end position="779"/>
    </location>
</feature>
<feature type="repeat" description="ANK" evidence="3">
    <location>
        <begin position="94"/>
        <end position="126"/>
    </location>
</feature>
<evidence type="ECO:0000256" key="4">
    <source>
        <dbReference type="PROSITE-ProRule" id="PRU00235"/>
    </source>
</evidence>
<keyword evidence="2" id="KW-0677">Repeat</keyword>
<dbReference type="Gene3D" id="3.30.710.10">
    <property type="entry name" value="Potassium Channel Kv1.1, Chain A"/>
    <property type="match status" value="1"/>
</dbReference>
<feature type="repeat" description="RCC1" evidence="4">
    <location>
        <begin position="262"/>
        <end position="312"/>
    </location>
</feature>
<evidence type="ECO:0000256" key="2">
    <source>
        <dbReference type="ARBA" id="ARBA00022737"/>
    </source>
</evidence>
<dbReference type="PROSITE" id="PS50088">
    <property type="entry name" value="ANK_REPEAT"/>
    <property type="match status" value="2"/>
</dbReference>
<dbReference type="EMBL" id="CM000880">
    <property type="protein sequence ID" value="KQK20746.1"/>
    <property type="molecule type" value="Genomic_DNA"/>
</dbReference>
<reference evidence="7" key="2">
    <citation type="submission" date="2017-06" db="EMBL/GenBank/DDBJ databases">
        <title>WGS assembly of Brachypodium distachyon.</title>
        <authorList>
            <consortium name="The International Brachypodium Initiative"/>
            <person name="Lucas S."/>
            <person name="Harmon-Smith M."/>
            <person name="Lail K."/>
            <person name="Tice H."/>
            <person name="Grimwood J."/>
            <person name="Bruce D."/>
            <person name="Barry K."/>
            <person name="Shu S."/>
            <person name="Lindquist E."/>
            <person name="Wang M."/>
            <person name="Pitluck S."/>
            <person name="Vogel J.P."/>
            <person name="Garvin D.F."/>
            <person name="Mockler T.C."/>
            <person name="Schmutz J."/>
            <person name="Rokhsar D."/>
            <person name="Bevan M.W."/>
        </authorList>
    </citation>
    <scope>NUCLEOTIDE SEQUENCE</scope>
    <source>
        <strain evidence="7">Bd21</strain>
    </source>
</reference>
<sequence length="1078" mass="116600">METSVSPPGSSKQAAVRRPCPGSSFKDLCFVSKQGSITEVESALALLKKSGGSVDGRNAFGLSALHLATWRNHLPIVRRLLDAGADPDARDGESGWSSLHRALHFGHLCIAGVLLQFGASLNLEDTKGRTPIDLLSGPVSQANGDSQDSVATEVFSWGSGTNYQLGTGNAHIQKLPCKVEALHGSYIKTVAASKFHSVAVSSDGELYTWGFGRGGRLGHPDIQSGQTTAVITPRQVTVGLGRKQVNVVAAAKHHTVIATEAGELFTWGSNREGQLGYPSVDTQATPRRVSSLKQRIISVAAANKHSAAVADTGEVFTWGCNKEGQLGYGTSNSASNCIPRMVEYLKGKVLKGVSAAKYHTLVLGADSEVFTWGHRLVTPRRVVIARCLKKGGNTSVKFHRMQRLHVISVAAGVMHSTALTADGAIFSWVSSDPDLRCQQVFSMCGRNVVSISAGKYWTALATSTGDVFMLDAKKPRKDETRMFTRVNGVKRASSVCVGETHMLVLSSIYHPEYPPKTKTQGKKPSLEWSSAMEELDEDILFNDVQPETDLSGSSSEMSRGIPSLKSLCEKVAIQHILEPKNAIQLLEVADSLEAKELKKHCEDTAVRNLDYIFTVAAPSIMNASPEILANLERLLDEKSSEPWSHRRLPTMTATYPAVVDSDGEGDDAGGFSRLRDSQKPASKSYGTSSYGTFFQKESNAEQAVSKQIRALRKKLQQIEMLEAKQLDGHQLDDQQLAKLESRVALESELAELGFPSDAFSIPLLNLPEGRANKKPEGSKKQRKNSKQAAQSDIPPIKHEAKEQNHIKELPDVLPIRGSSEKEASATGPMKTSEDVTLNSTKTISCTSGNKASRPTSSKKKNKKGGLSLFLSGALDDTPKPSPPIPVVPVIPKQEGPAWGGAKITKGPASLRDIQSEQKSKTNELITTKGKDRHGDSPDSAGRMRLSSFMPDTCSSPISVTSARAVPAHDGDKSTPPWSSSATSPNVSRPSLRDIQTQQEKRHHGIISQSPKTRTSGFAIPSQSAAPEVSCVKDNNVPSRWFKPEIDAPSSIRSIQIEEQAMKDFKRFYTSVRIMKPQV</sequence>
<dbReference type="STRING" id="15368.I1H3F5"/>
<feature type="compositionally biased region" description="Polar residues" evidence="5">
    <location>
        <begin position="952"/>
        <end position="961"/>
    </location>
</feature>
<feature type="repeat" description="RCC1" evidence="4">
    <location>
        <begin position="204"/>
        <end position="261"/>
    </location>
</feature>
<comment type="pathway">
    <text evidence="1">Protein modification; protein ubiquitination.</text>
</comment>
<dbReference type="SMART" id="SM00248">
    <property type="entry name" value="ANK"/>
    <property type="match status" value="2"/>
</dbReference>
<reference evidence="8" key="3">
    <citation type="submission" date="2018-08" db="UniProtKB">
        <authorList>
            <consortium name="EnsemblPlants"/>
        </authorList>
    </citation>
    <scope>IDENTIFICATION</scope>
    <source>
        <strain evidence="8">cv. Bd21</strain>
    </source>
</reference>
<dbReference type="HOGENOM" id="CLU_010771_0_0_1"/>
<dbReference type="InterPro" id="IPR002110">
    <property type="entry name" value="Ankyrin_rpt"/>
</dbReference>
<dbReference type="OrthoDB" id="1893551at2759"/>
<dbReference type="SUPFAM" id="SSF48403">
    <property type="entry name" value="Ankyrin repeat"/>
    <property type="match status" value="1"/>
</dbReference>
<evidence type="ECO:0000313" key="9">
    <source>
        <dbReference type="Proteomes" id="UP000008810"/>
    </source>
</evidence>
<feature type="region of interest" description="Disordered" evidence="5">
    <location>
        <begin position="657"/>
        <end position="688"/>
    </location>
</feature>
<evidence type="ECO:0000256" key="3">
    <source>
        <dbReference type="PROSITE-ProRule" id="PRU00023"/>
    </source>
</evidence>
<dbReference type="EnsemblPlants" id="KQK20746">
    <property type="protein sequence ID" value="KQK20746"/>
    <property type="gene ID" value="BRADI_1g56600v3"/>
</dbReference>
<feature type="compositionally biased region" description="Low complexity" evidence="5">
    <location>
        <begin position="973"/>
        <end position="984"/>
    </location>
</feature>
<feature type="compositionally biased region" description="Polar residues" evidence="5">
    <location>
        <begin position="679"/>
        <end position="688"/>
    </location>
</feature>
<dbReference type="PROSITE" id="PS50297">
    <property type="entry name" value="ANK_REP_REGION"/>
    <property type="match status" value="2"/>
</dbReference>
<dbReference type="OMA" id="KNEGPAW"/>
<dbReference type="SUPFAM" id="SSF50985">
    <property type="entry name" value="RCC1/BLIP-II"/>
    <property type="match status" value="2"/>
</dbReference>
<dbReference type="InterPro" id="IPR051625">
    <property type="entry name" value="Signaling_Regulatory_Domain"/>
</dbReference>
<dbReference type="InterPro" id="IPR000408">
    <property type="entry name" value="Reg_chr_condens"/>
</dbReference>
<dbReference type="PROSITE" id="PS50012">
    <property type="entry name" value="RCC1_3"/>
    <property type="match status" value="4"/>
</dbReference>
<dbReference type="Pfam" id="PF12796">
    <property type="entry name" value="Ank_2"/>
    <property type="match status" value="1"/>
</dbReference>
<feature type="repeat" description="ANK" evidence="3">
    <location>
        <begin position="60"/>
        <end position="92"/>
    </location>
</feature>
<keyword evidence="9" id="KW-1185">Reference proteome</keyword>
<reference evidence="7 8" key="1">
    <citation type="journal article" date="2010" name="Nature">
        <title>Genome sequencing and analysis of the model grass Brachypodium distachyon.</title>
        <authorList>
            <consortium name="International Brachypodium Initiative"/>
        </authorList>
    </citation>
    <scope>NUCLEOTIDE SEQUENCE [LARGE SCALE GENOMIC DNA]</scope>
    <source>
        <strain evidence="7">Bd21</strain>
        <strain evidence="8">cv. Bd21</strain>
    </source>
</reference>
<feature type="compositionally biased region" description="Pro residues" evidence="5">
    <location>
        <begin position="879"/>
        <end position="888"/>
    </location>
</feature>
<dbReference type="Proteomes" id="UP000008810">
    <property type="component" value="Chromosome 1"/>
</dbReference>
<dbReference type="Pfam" id="PF25390">
    <property type="entry name" value="WD40_RLD"/>
    <property type="match status" value="1"/>
</dbReference>
<dbReference type="PANTHER" id="PTHR22872:SF2">
    <property type="entry name" value="INHIBITOR OF BRUTON TYROSINE KINASE"/>
    <property type="match status" value="1"/>
</dbReference>
<feature type="compositionally biased region" description="Polar residues" evidence="5">
    <location>
        <begin position="834"/>
        <end position="855"/>
    </location>
</feature>
<evidence type="ECO:0000256" key="1">
    <source>
        <dbReference type="ARBA" id="ARBA00004906"/>
    </source>
</evidence>
<evidence type="ECO:0000256" key="5">
    <source>
        <dbReference type="SAM" id="MobiDB-lite"/>
    </source>
</evidence>
<evidence type="ECO:0000313" key="8">
    <source>
        <dbReference type="EnsemblPlants" id="KQK20745"/>
    </source>
</evidence>
<dbReference type="EMBL" id="CM000880">
    <property type="protein sequence ID" value="KQK20745.1"/>
    <property type="molecule type" value="Genomic_DNA"/>
</dbReference>
<evidence type="ECO:0000259" key="6">
    <source>
        <dbReference type="Pfam" id="PF25390"/>
    </source>
</evidence>